<organismHost>
    <name type="scientific">Bacillus subtilis</name>
    <dbReference type="NCBI Taxonomy" id="1423"/>
</organismHost>
<gene>
    <name evidence="2" type="ORF">BSP38_018</name>
</gene>
<keyword evidence="1" id="KW-1133">Transmembrane helix</keyword>
<evidence type="ECO:0000313" key="2">
    <source>
        <dbReference type="EMBL" id="AXH71060.1"/>
    </source>
</evidence>
<organism evidence="2 3">
    <name type="scientific">Bacillus phage BSP38</name>
    <dbReference type="NCBI Taxonomy" id="2283013"/>
    <lineage>
        <taxon>Viruses</taxon>
        <taxon>Duplodnaviria</taxon>
        <taxon>Heunggongvirae</taxon>
        <taxon>Uroviricota</taxon>
        <taxon>Caudoviricetes</taxon>
        <taxon>Herelleviridae</taxon>
        <taxon>Bastillevirinae</taxon>
        <taxon>Jeonjuvirus</taxon>
        <taxon>Jeonjuvirus BSP38</taxon>
    </lineage>
</organism>
<feature type="transmembrane region" description="Helical" evidence="1">
    <location>
        <begin position="108"/>
        <end position="133"/>
    </location>
</feature>
<name>A0A345MJM8_BPBSP</name>
<dbReference type="EMBL" id="MH606185">
    <property type="protein sequence ID" value="AXH71060.1"/>
    <property type="molecule type" value="Genomic_DNA"/>
</dbReference>
<keyword evidence="3" id="KW-1185">Reference proteome</keyword>
<accession>A0A345MJM8</accession>
<protein>
    <submittedName>
        <fullName evidence="2">Uncharacterized protein</fullName>
    </submittedName>
</protein>
<proteinExistence type="predicted"/>
<evidence type="ECO:0000256" key="1">
    <source>
        <dbReference type="SAM" id="Phobius"/>
    </source>
</evidence>
<dbReference type="Proteomes" id="UP000260425">
    <property type="component" value="Segment"/>
</dbReference>
<sequence length="141" mass="16007">MKKDQLLKYTAEQLRERCAKELCGTNAKYTRDSIIEQVNYHIGKADEYTTDIKVTLYNELLDGTKEIRKAKKELKKAGFDVKVRYLDLSTVIEVSWLKDIKPKTVADVFNIAFPYICGVLVASAFLYGIYLIITGVASTVN</sequence>
<evidence type="ECO:0000313" key="3">
    <source>
        <dbReference type="Proteomes" id="UP000260425"/>
    </source>
</evidence>
<reference evidence="2 3" key="1">
    <citation type="submission" date="2018-07" db="EMBL/GenBank/DDBJ databases">
        <title>Complete nucleotide sequence of Bacillus phage BSP38.</title>
        <authorList>
            <person name="Ghosh K."/>
            <person name="Kim K.-P."/>
        </authorList>
    </citation>
    <scope>NUCLEOTIDE SEQUENCE [LARGE SCALE GENOMIC DNA]</scope>
</reference>
<keyword evidence="1" id="KW-0472">Membrane</keyword>
<keyword evidence="1" id="KW-0812">Transmembrane</keyword>